<dbReference type="InterPro" id="IPR004864">
    <property type="entry name" value="LEA_2"/>
</dbReference>
<keyword evidence="1" id="KW-0812">Transmembrane</keyword>
<dbReference type="SUPFAM" id="SSF117070">
    <property type="entry name" value="LEA14-like"/>
    <property type="match status" value="1"/>
</dbReference>
<dbReference type="Pfam" id="PF03168">
    <property type="entry name" value="LEA_2"/>
    <property type="match status" value="1"/>
</dbReference>
<dbReference type="AlphaFoldDB" id="A0AAN7JW93"/>
<keyword evidence="1" id="KW-1133">Transmembrane helix</keyword>
<organism evidence="3 4">
    <name type="scientific">Trapa incisa</name>
    <dbReference type="NCBI Taxonomy" id="236973"/>
    <lineage>
        <taxon>Eukaryota</taxon>
        <taxon>Viridiplantae</taxon>
        <taxon>Streptophyta</taxon>
        <taxon>Embryophyta</taxon>
        <taxon>Tracheophyta</taxon>
        <taxon>Spermatophyta</taxon>
        <taxon>Magnoliopsida</taxon>
        <taxon>eudicotyledons</taxon>
        <taxon>Gunneridae</taxon>
        <taxon>Pentapetalae</taxon>
        <taxon>rosids</taxon>
        <taxon>malvids</taxon>
        <taxon>Myrtales</taxon>
        <taxon>Lythraceae</taxon>
        <taxon>Trapa</taxon>
    </lineage>
</organism>
<keyword evidence="4" id="KW-1185">Reference proteome</keyword>
<dbReference type="EMBL" id="JAXIOK010000014">
    <property type="protein sequence ID" value="KAK4755466.1"/>
    <property type="molecule type" value="Genomic_DNA"/>
</dbReference>
<accession>A0AAN7JW93</accession>
<proteinExistence type="predicted"/>
<dbReference type="InterPro" id="IPR055301">
    <property type="entry name" value="Lea14-like_2"/>
</dbReference>
<protein>
    <recommendedName>
        <fullName evidence="2">Late embryogenesis abundant protein LEA-2 subgroup domain-containing protein</fullName>
    </recommendedName>
</protein>
<dbReference type="Gene3D" id="2.60.40.1820">
    <property type="match status" value="1"/>
</dbReference>
<reference evidence="3 4" key="1">
    <citation type="journal article" date="2023" name="Hortic Res">
        <title>Pangenome of water caltrop reveals structural variations and asymmetric subgenome divergence after allopolyploidization.</title>
        <authorList>
            <person name="Zhang X."/>
            <person name="Chen Y."/>
            <person name="Wang L."/>
            <person name="Yuan Y."/>
            <person name="Fang M."/>
            <person name="Shi L."/>
            <person name="Lu R."/>
            <person name="Comes H.P."/>
            <person name="Ma Y."/>
            <person name="Chen Y."/>
            <person name="Huang G."/>
            <person name="Zhou Y."/>
            <person name="Zheng Z."/>
            <person name="Qiu Y."/>
        </authorList>
    </citation>
    <scope>NUCLEOTIDE SEQUENCE [LARGE SCALE GENOMIC DNA]</scope>
    <source>
        <tissue evidence="3">Roots</tissue>
    </source>
</reference>
<name>A0AAN7JW93_9MYRT</name>
<keyword evidence="1" id="KW-0472">Membrane</keyword>
<evidence type="ECO:0000256" key="1">
    <source>
        <dbReference type="SAM" id="Phobius"/>
    </source>
</evidence>
<dbReference type="PANTHER" id="PTHR31852">
    <property type="entry name" value="LATE EMBRYOGENESIS ABUNDANT (LEA) HYDROXYPROLINE-RICH GLYCOPROTEIN FAMILY"/>
    <property type="match status" value="1"/>
</dbReference>
<evidence type="ECO:0000313" key="4">
    <source>
        <dbReference type="Proteomes" id="UP001345219"/>
    </source>
</evidence>
<evidence type="ECO:0000313" key="3">
    <source>
        <dbReference type="EMBL" id="KAK4755466.1"/>
    </source>
</evidence>
<sequence length="206" mass="22579">MEEEKQNLPEGQKAALRRRRRWLTCCGATVAALIGVALVAVILAFTVFKPKQPVTTVDSVGIKDLAISVDLLRLRLDINVTLDVGVSVKNPNKVSFRYKNSSALLSYRGREVGEAPIPADKISAGETKPMNLTMTLLADRLLTDSHLYSDVISGQVPLSTSWKISGRVKALKIFPIHVVSAASCELTLFVAKRTVGNQRCEYKTEL</sequence>
<comment type="caution">
    <text evidence="3">The sequence shown here is derived from an EMBL/GenBank/DDBJ whole genome shotgun (WGS) entry which is preliminary data.</text>
</comment>
<feature type="transmembrane region" description="Helical" evidence="1">
    <location>
        <begin position="21"/>
        <end position="48"/>
    </location>
</feature>
<gene>
    <name evidence="3" type="ORF">SAY87_009223</name>
</gene>
<evidence type="ECO:0000259" key="2">
    <source>
        <dbReference type="Pfam" id="PF03168"/>
    </source>
</evidence>
<feature type="domain" description="Late embryogenesis abundant protein LEA-2 subgroup" evidence="2">
    <location>
        <begin position="86"/>
        <end position="177"/>
    </location>
</feature>
<dbReference type="Proteomes" id="UP001345219">
    <property type="component" value="Chromosome 8"/>
</dbReference>